<protein>
    <submittedName>
        <fullName evidence="3">Uncharacterized protein (DUF608 family)</fullName>
    </submittedName>
</protein>
<dbReference type="Proteomes" id="UP000243528">
    <property type="component" value="Unassembled WGS sequence"/>
</dbReference>
<gene>
    <name evidence="3" type="ORF">CLV30_101366</name>
</gene>
<dbReference type="InterPro" id="IPR008928">
    <property type="entry name" value="6-hairpin_glycosidase_sf"/>
</dbReference>
<dbReference type="RefSeq" id="WP_165358405.1">
    <property type="nucleotide sequence ID" value="NZ_ML142897.1"/>
</dbReference>
<dbReference type="InterPro" id="IPR006775">
    <property type="entry name" value="GH116_catalytic"/>
</dbReference>
<organism evidence="3 4">
    <name type="scientific">Haloactinopolyspora alba</name>
    <dbReference type="NCBI Taxonomy" id="648780"/>
    <lineage>
        <taxon>Bacteria</taxon>
        <taxon>Bacillati</taxon>
        <taxon>Actinomycetota</taxon>
        <taxon>Actinomycetes</taxon>
        <taxon>Jiangellales</taxon>
        <taxon>Jiangellaceae</taxon>
        <taxon>Haloactinopolyspora</taxon>
    </lineage>
</organism>
<dbReference type="Pfam" id="PF04685">
    <property type="entry name" value="DUF608"/>
    <property type="match status" value="1"/>
</dbReference>
<dbReference type="InterPro" id="IPR052566">
    <property type="entry name" value="Non-lysos_glucosylceramidase"/>
</dbReference>
<keyword evidence="4" id="KW-1185">Reference proteome</keyword>
<feature type="domain" description="Glycosyl-hydrolase family 116 catalytic region" evidence="1">
    <location>
        <begin position="416"/>
        <end position="774"/>
    </location>
</feature>
<dbReference type="PANTHER" id="PTHR12654:SF0">
    <property type="entry name" value="NON-LYSOSOMAL GLUCOSYLCERAMIDASE"/>
    <property type="match status" value="1"/>
</dbReference>
<sequence>MLDDRWERAATYGFTTTGVPPSSFVAKPRSHDDGPAHGMFLGPIGGPAFSRDLTGRFSRWHLQPGTHLLADVDAAFLAVHWEAGGEHRHVLLRADEVGRHETAVLYPVAHERFSGADLPFVLTLSSFSPVIPGLEEESGLPVVLFDVRVEAAAGTSRLPALDVALFWPNLNGWNPSMLTSDDRGDRAWPGHHHAGNTNTPVDDGLAGASVLQGRETPGPLNPGQQVCLSVTGDADEFTRQVQFKTDQNATGVPESRQVFTLGAVRHGFATTGRLGITPDGSWSAHWHEPVGSAVAGHVRAGRDSAAVRFAVAFDWPAVRFGAGRTWRRHYAAGDERPSAVELATRAHQHGDEWLGAIDEWHRRTLGRVTAAGWSAPVAGCVVNELGLVSALGSAWVDGTFAGHEPPDAVLRGDEHVAVLEGFDEGYFYYNTSDLWHYAFPAFTLHWPRLAETVFADLGDALSGEDATVRPVYRVGEHRRLLRANRLPHDLGSPMEDPFVRLNGYVMRDDPNTWRDSAPAHVLARLLHAKLQGKPVSEPAWHRLRAAAEAAAAQVTDGSGVPRHDEFGDSTWDNLALSGHSTYATALYTGMWSVLAQQAGARGEDPTAYEARRDAAADVLGQLWNGEFFRAASEGKYVEAVMPDSAWGLFYADLCGATTGVDPERMRAHLHAAYEICHLGYDGGRVGPLLIGERGLSAYERDGGEELQVNEVLIGSAWMFAAMLRHYGLADDADRVAASLREVLYGGSGLQFRTPAAIDRAGRFRAPLNMRPLAISWLAV</sequence>
<dbReference type="AlphaFoldDB" id="A0A2P8EG22"/>
<dbReference type="InterPro" id="IPR024462">
    <property type="entry name" value="GH116_N"/>
</dbReference>
<reference evidence="3 4" key="1">
    <citation type="submission" date="2018-03" db="EMBL/GenBank/DDBJ databases">
        <title>Genomic Encyclopedia of Archaeal and Bacterial Type Strains, Phase II (KMG-II): from individual species to whole genera.</title>
        <authorList>
            <person name="Goeker M."/>
        </authorList>
    </citation>
    <scope>NUCLEOTIDE SEQUENCE [LARGE SCALE GENOMIC DNA]</scope>
    <source>
        <strain evidence="3 4">DSM 45211</strain>
    </source>
</reference>
<dbReference type="EMBL" id="PYGE01000001">
    <property type="protein sequence ID" value="PSL08394.1"/>
    <property type="molecule type" value="Genomic_DNA"/>
</dbReference>
<dbReference type="GO" id="GO:0005975">
    <property type="term" value="P:carbohydrate metabolic process"/>
    <property type="evidence" value="ECO:0007669"/>
    <property type="project" value="InterPro"/>
</dbReference>
<dbReference type="SUPFAM" id="SSF48208">
    <property type="entry name" value="Six-hairpin glycosidases"/>
    <property type="match status" value="1"/>
</dbReference>
<feature type="domain" description="Glycosyl-hydrolase family 116 N-terminal" evidence="2">
    <location>
        <begin position="38"/>
        <end position="353"/>
    </location>
</feature>
<comment type="caution">
    <text evidence="3">The sequence shown here is derived from an EMBL/GenBank/DDBJ whole genome shotgun (WGS) entry which is preliminary data.</text>
</comment>
<evidence type="ECO:0000259" key="2">
    <source>
        <dbReference type="Pfam" id="PF12215"/>
    </source>
</evidence>
<evidence type="ECO:0000313" key="4">
    <source>
        <dbReference type="Proteomes" id="UP000243528"/>
    </source>
</evidence>
<dbReference type="Pfam" id="PF12215">
    <property type="entry name" value="Glyco_hydr_116N"/>
    <property type="match status" value="1"/>
</dbReference>
<accession>A0A2P8EG22</accession>
<name>A0A2P8EG22_9ACTN</name>
<evidence type="ECO:0000259" key="1">
    <source>
        <dbReference type="Pfam" id="PF04685"/>
    </source>
</evidence>
<proteinExistence type="predicted"/>
<dbReference type="PANTHER" id="PTHR12654">
    <property type="entry name" value="BILE ACID BETA-GLUCOSIDASE-RELATED"/>
    <property type="match status" value="1"/>
</dbReference>
<dbReference type="GO" id="GO:0008422">
    <property type="term" value="F:beta-glucosidase activity"/>
    <property type="evidence" value="ECO:0007669"/>
    <property type="project" value="TreeGrafter"/>
</dbReference>
<evidence type="ECO:0000313" key="3">
    <source>
        <dbReference type="EMBL" id="PSL08394.1"/>
    </source>
</evidence>